<keyword evidence="2" id="KW-1185">Reference proteome</keyword>
<evidence type="ECO:0000313" key="1">
    <source>
        <dbReference type="EMBL" id="ADU27019.1"/>
    </source>
</evidence>
<dbReference type="PANTHER" id="PTHR10000:SF8">
    <property type="entry name" value="HAD SUPERFAMILY HYDROLASE-LIKE, TYPE 3"/>
    <property type="match status" value="1"/>
</dbReference>
<dbReference type="Gene3D" id="3.30.1240.10">
    <property type="match status" value="1"/>
</dbReference>
<gene>
    <name evidence="1" type="ordered locus">Ethha_1482</name>
</gene>
<dbReference type="InterPro" id="IPR036412">
    <property type="entry name" value="HAD-like_sf"/>
</dbReference>
<dbReference type="Proteomes" id="UP000001551">
    <property type="component" value="Chromosome"/>
</dbReference>
<name>E6U7J6_ETHHY</name>
<dbReference type="SUPFAM" id="SSF56784">
    <property type="entry name" value="HAD-like"/>
    <property type="match status" value="1"/>
</dbReference>
<dbReference type="HOGENOM" id="CLU_044146_0_1_9"/>
<dbReference type="SFLD" id="SFLDG01140">
    <property type="entry name" value="C2.B:_Phosphomannomutase_and_P"/>
    <property type="match status" value="1"/>
</dbReference>
<dbReference type="Gene3D" id="3.40.50.1000">
    <property type="entry name" value="HAD superfamily/HAD-like"/>
    <property type="match status" value="1"/>
</dbReference>
<dbReference type="InterPro" id="IPR023214">
    <property type="entry name" value="HAD_sf"/>
</dbReference>
<reference evidence="1 2" key="1">
    <citation type="submission" date="2010-12" db="EMBL/GenBank/DDBJ databases">
        <title>Complete sequence of Ethanoligenens harbinense YUAN-3.</title>
        <authorList>
            <person name="Lucas S."/>
            <person name="Copeland A."/>
            <person name="Lapidus A."/>
            <person name="Cheng J.-F."/>
            <person name="Bruce D."/>
            <person name="Goodwin L."/>
            <person name="Pitluck S."/>
            <person name="Chertkov O."/>
            <person name="Misra M."/>
            <person name="Detter J.C."/>
            <person name="Han C."/>
            <person name="Tapia R."/>
            <person name="Land M."/>
            <person name="Hauser L."/>
            <person name="Jeffries C."/>
            <person name="Kyrpides N."/>
            <person name="Ivanova N."/>
            <person name="Mikhailova N."/>
            <person name="Wang A."/>
            <person name="Mouttaki H."/>
            <person name="He Z."/>
            <person name="Zhou J."/>
            <person name="Hemme C.L."/>
            <person name="Woyke T."/>
        </authorList>
    </citation>
    <scope>NUCLEOTIDE SEQUENCE [LARGE SCALE GENOMIC DNA]</scope>
    <source>
        <strain evidence="2">DSM 18485 / JCM 12961 / CGMCC 1.5033 / YUAN-3</strain>
    </source>
</reference>
<dbReference type="EMBL" id="CP002400">
    <property type="protein sequence ID" value="ADU27019.1"/>
    <property type="molecule type" value="Genomic_DNA"/>
</dbReference>
<dbReference type="eggNOG" id="COG0561">
    <property type="taxonomic scope" value="Bacteria"/>
</dbReference>
<keyword evidence="1" id="KW-0378">Hydrolase</keyword>
<dbReference type="RefSeq" id="WP_013485374.1">
    <property type="nucleotide sequence ID" value="NC_014828.1"/>
</dbReference>
<dbReference type="GO" id="GO:0000287">
    <property type="term" value="F:magnesium ion binding"/>
    <property type="evidence" value="ECO:0007669"/>
    <property type="project" value="TreeGrafter"/>
</dbReference>
<dbReference type="Pfam" id="PF08282">
    <property type="entry name" value="Hydrolase_3"/>
    <property type="match status" value="1"/>
</dbReference>
<dbReference type="NCBIfam" id="TIGR01484">
    <property type="entry name" value="HAD-SF-IIB"/>
    <property type="match status" value="1"/>
</dbReference>
<dbReference type="GO" id="GO:0005829">
    <property type="term" value="C:cytosol"/>
    <property type="evidence" value="ECO:0007669"/>
    <property type="project" value="TreeGrafter"/>
</dbReference>
<dbReference type="InterPro" id="IPR006379">
    <property type="entry name" value="HAD-SF_hydro_IIB"/>
</dbReference>
<dbReference type="SFLD" id="SFLDS00003">
    <property type="entry name" value="Haloacid_Dehalogenase"/>
    <property type="match status" value="1"/>
</dbReference>
<dbReference type="CDD" id="cd07516">
    <property type="entry name" value="HAD_Pase"/>
    <property type="match status" value="1"/>
</dbReference>
<dbReference type="PANTHER" id="PTHR10000">
    <property type="entry name" value="PHOSPHOSERINE PHOSPHATASE"/>
    <property type="match status" value="1"/>
</dbReference>
<proteinExistence type="predicted"/>
<sequence>MEYKVLALDIDGTLTNSEKQITPKTLEAILEAQERGATVALTSGRPARGIEPYMHKLQLDRYEGYVLAFNGGRIIDCKTQETIFEQVIEPGWVSKLYDVAKENDVHILSYTEDGNTVVTEHPDDVYIQMEYRLNGLPYRQVDSFKDFVRYPVNKCIMTGEGEHLAKVEPRVKAFVNGELNVFRSEPFFLEVMPNKVDKAFALQKLLEVLGYTRENLIAFGDGYNDVSMLGFAGLGVAMSNAQDAAKQASDFVTCSNNEDGVAYALDRFVLETVR</sequence>
<dbReference type="STRING" id="663278.Ethha_1482"/>
<dbReference type="PRINTS" id="PR00119">
    <property type="entry name" value="CATATPASE"/>
</dbReference>
<dbReference type="KEGG" id="eha:Ethha_1482"/>
<dbReference type="NCBIfam" id="TIGR00099">
    <property type="entry name" value="Cof-subfamily"/>
    <property type="match status" value="1"/>
</dbReference>
<dbReference type="GO" id="GO:0016791">
    <property type="term" value="F:phosphatase activity"/>
    <property type="evidence" value="ECO:0007669"/>
    <property type="project" value="TreeGrafter"/>
</dbReference>
<organism evidence="1 2">
    <name type="scientific">Ethanoligenens harbinense (strain DSM 18485 / JCM 12961 / CGMCC 1.5033 / YUAN-3)</name>
    <dbReference type="NCBI Taxonomy" id="663278"/>
    <lineage>
        <taxon>Bacteria</taxon>
        <taxon>Bacillati</taxon>
        <taxon>Bacillota</taxon>
        <taxon>Clostridia</taxon>
        <taxon>Eubacteriales</taxon>
        <taxon>Oscillospiraceae</taxon>
        <taxon>Ethanoligenens</taxon>
    </lineage>
</organism>
<dbReference type="AlphaFoldDB" id="E6U7J6"/>
<accession>E6U7J6</accession>
<dbReference type="SFLD" id="SFLDG01144">
    <property type="entry name" value="C2.B.4:_PGP_Like"/>
    <property type="match status" value="1"/>
</dbReference>
<evidence type="ECO:0000313" key="2">
    <source>
        <dbReference type="Proteomes" id="UP000001551"/>
    </source>
</evidence>
<dbReference type="PROSITE" id="PS01229">
    <property type="entry name" value="COF_2"/>
    <property type="match status" value="1"/>
</dbReference>
<dbReference type="InterPro" id="IPR000150">
    <property type="entry name" value="Cof"/>
</dbReference>
<protein>
    <submittedName>
        <fullName evidence="1">Cof-like hydrolase</fullName>
    </submittedName>
</protein>